<proteinExistence type="predicted"/>
<sequence length="137" mass="14630">MVIFLLGMVVILGTVGFLVVRFGMRPSAAEGPAAVLGPIGRRARATFARVDPPVILGRYGHGPSYNRVPVSLQLADANQVIETHLTCLSTHLHLLQPGAPCELLIDPADPTRLMVTGVQNAFGVVVPAEIGSSHFRW</sequence>
<keyword evidence="2" id="KW-1185">Reference proteome</keyword>
<accession>A0A0K1EEN6</accession>
<protein>
    <submittedName>
        <fullName evidence="1">Uncharacterized protein</fullName>
    </submittedName>
</protein>
<dbReference type="Proteomes" id="UP000067626">
    <property type="component" value="Chromosome"/>
</dbReference>
<reference evidence="1 2" key="1">
    <citation type="submission" date="2015-07" db="EMBL/GenBank/DDBJ databases">
        <title>Genome analysis of myxobacterium Chondromyces crocatus Cm c5 reveals a high potential for natural compound synthesis and the genetic basis for the loss of fruiting body formation.</title>
        <authorList>
            <person name="Zaburannyi N."/>
            <person name="Bunk B."/>
            <person name="Maier J."/>
            <person name="Overmann J."/>
            <person name="Mueller R."/>
        </authorList>
    </citation>
    <scope>NUCLEOTIDE SEQUENCE [LARGE SCALE GENOMIC DNA]</scope>
    <source>
        <strain evidence="1 2">Cm c5</strain>
    </source>
</reference>
<evidence type="ECO:0000313" key="1">
    <source>
        <dbReference type="EMBL" id="AKT39038.1"/>
    </source>
</evidence>
<organism evidence="1 2">
    <name type="scientific">Chondromyces crocatus</name>
    <dbReference type="NCBI Taxonomy" id="52"/>
    <lineage>
        <taxon>Bacteria</taxon>
        <taxon>Pseudomonadati</taxon>
        <taxon>Myxococcota</taxon>
        <taxon>Polyangia</taxon>
        <taxon>Polyangiales</taxon>
        <taxon>Polyangiaceae</taxon>
        <taxon>Chondromyces</taxon>
    </lineage>
</organism>
<dbReference type="EMBL" id="CP012159">
    <property type="protein sequence ID" value="AKT39038.1"/>
    <property type="molecule type" value="Genomic_DNA"/>
</dbReference>
<evidence type="ECO:0000313" key="2">
    <source>
        <dbReference type="Proteomes" id="UP000067626"/>
    </source>
</evidence>
<dbReference type="RefSeq" id="WP_050431188.1">
    <property type="nucleotide sequence ID" value="NZ_CP012159.1"/>
</dbReference>
<gene>
    <name evidence="1" type="ORF">CMC5_031840</name>
</gene>
<dbReference type="KEGG" id="ccro:CMC5_031840"/>
<name>A0A0K1EEN6_CHOCO</name>
<dbReference type="OrthoDB" id="9779353at2"/>
<dbReference type="AlphaFoldDB" id="A0A0K1EEN6"/>